<evidence type="ECO:0000313" key="3">
    <source>
        <dbReference type="EMBL" id="ARN78223.1"/>
    </source>
</evidence>
<protein>
    <submittedName>
        <fullName evidence="3">Uncharacterized protein</fullName>
    </submittedName>
</protein>
<evidence type="ECO:0000256" key="2">
    <source>
        <dbReference type="SAM" id="SignalP"/>
    </source>
</evidence>
<feature type="repeat" description="TPR" evidence="1">
    <location>
        <begin position="285"/>
        <end position="318"/>
    </location>
</feature>
<dbReference type="Pfam" id="PF13174">
    <property type="entry name" value="TPR_6"/>
    <property type="match status" value="1"/>
</dbReference>
<feature type="repeat" description="TPR" evidence="1">
    <location>
        <begin position="113"/>
        <end position="146"/>
    </location>
</feature>
<feature type="chain" id="PRO_5013026576" evidence="2">
    <location>
        <begin position="20"/>
        <end position="382"/>
    </location>
</feature>
<name>A0A1W6MKW2_9FLAO</name>
<organism evidence="3 4">
    <name type="scientific">Nonlabens spongiae</name>
    <dbReference type="NCBI Taxonomy" id="331648"/>
    <lineage>
        <taxon>Bacteria</taxon>
        <taxon>Pseudomonadati</taxon>
        <taxon>Bacteroidota</taxon>
        <taxon>Flavobacteriia</taxon>
        <taxon>Flavobacteriales</taxon>
        <taxon>Flavobacteriaceae</taxon>
        <taxon>Nonlabens</taxon>
    </lineage>
</organism>
<dbReference type="Pfam" id="PF14559">
    <property type="entry name" value="TPR_19"/>
    <property type="match status" value="1"/>
</dbReference>
<keyword evidence="2" id="KW-0732">Signal</keyword>
<dbReference type="AlphaFoldDB" id="A0A1W6MKW2"/>
<evidence type="ECO:0000256" key="1">
    <source>
        <dbReference type="PROSITE-ProRule" id="PRU00339"/>
    </source>
</evidence>
<keyword evidence="1" id="KW-0802">TPR repeat</keyword>
<dbReference type="Gene3D" id="1.25.40.10">
    <property type="entry name" value="Tetratricopeptide repeat domain"/>
    <property type="match status" value="3"/>
</dbReference>
<sequence>MRKFTILIVLLHFITQAQIAEGDSLMTVGNYQAAMWSYQQAPEEASTFFKIARASAAMGNTDDAIDSYMDGMALDSTDVRARFELGKLLLGINDWSSALNIFNALQEEFPANATYHHYIGKTYQDLKQSDTAITSFKKALDLNENYRAALIEYLVENIRARNYNVASVYAQKYLKDYPDDVKINSLYGQALMNSRYSDKAIEVFEKLFELGSDTEYNRKSLAYAYFAANDHEKSNENYEKFLQDYDDKDPQVYFMMSKNYLALNEFELAQDYIERAIVFKTPNLAQEYLQLSSVYANKKDLKNALAALRKASEEAPNNDDIAYQLVIGADRYYADKKTKLTYYENFLENFPDSDYTEIAKERAGDLKKDIFMDGGDIVSDDN</sequence>
<dbReference type="InterPro" id="IPR011990">
    <property type="entry name" value="TPR-like_helical_dom_sf"/>
</dbReference>
<keyword evidence="4" id="KW-1185">Reference proteome</keyword>
<reference evidence="3 4" key="1">
    <citation type="submission" date="2016-11" db="EMBL/GenBank/DDBJ databases">
        <title>Trade-off between light-utilization and light-protection in marine flavobacteria.</title>
        <authorList>
            <person name="Kumagai Y."/>
        </authorList>
    </citation>
    <scope>NUCLEOTIDE SEQUENCE [LARGE SCALE GENOMIC DNA]</scope>
    <source>
        <strain evidence="3 4">JCM 13191</strain>
    </source>
</reference>
<evidence type="ECO:0000313" key="4">
    <source>
        <dbReference type="Proteomes" id="UP000193431"/>
    </source>
</evidence>
<accession>A0A1W6MKW2</accession>
<feature type="repeat" description="TPR" evidence="1">
    <location>
        <begin position="250"/>
        <end position="283"/>
    </location>
</feature>
<gene>
    <name evidence="3" type="ORF">BST97_09590</name>
</gene>
<proteinExistence type="predicted"/>
<feature type="signal peptide" evidence="2">
    <location>
        <begin position="1"/>
        <end position="19"/>
    </location>
</feature>
<dbReference type="EMBL" id="CP019344">
    <property type="protein sequence ID" value="ARN78223.1"/>
    <property type="molecule type" value="Genomic_DNA"/>
</dbReference>
<dbReference type="PANTHER" id="PTHR12558">
    <property type="entry name" value="CELL DIVISION CYCLE 16,23,27"/>
    <property type="match status" value="1"/>
</dbReference>
<dbReference type="RefSeq" id="WP_085767024.1">
    <property type="nucleotide sequence ID" value="NZ_CP019344.1"/>
</dbReference>
<dbReference type="OrthoDB" id="9810596at2"/>
<dbReference type="SMART" id="SM00028">
    <property type="entry name" value="TPR"/>
    <property type="match status" value="5"/>
</dbReference>
<dbReference type="PROSITE" id="PS50005">
    <property type="entry name" value="TPR"/>
    <property type="match status" value="3"/>
</dbReference>
<dbReference type="Proteomes" id="UP000193431">
    <property type="component" value="Chromosome"/>
</dbReference>
<dbReference type="SUPFAM" id="SSF48452">
    <property type="entry name" value="TPR-like"/>
    <property type="match status" value="2"/>
</dbReference>
<dbReference type="Pfam" id="PF13181">
    <property type="entry name" value="TPR_8"/>
    <property type="match status" value="4"/>
</dbReference>
<dbReference type="PANTHER" id="PTHR12558:SF13">
    <property type="entry name" value="CELL DIVISION CYCLE PROTEIN 27 HOMOLOG"/>
    <property type="match status" value="1"/>
</dbReference>
<dbReference type="STRING" id="331648.BST97_09590"/>
<dbReference type="InterPro" id="IPR019734">
    <property type="entry name" value="TPR_rpt"/>
</dbReference>